<name>A0A9N6WPU9_9CRUS</name>
<evidence type="ECO:0000256" key="3">
    <source>
        <dbReference type="ARBA" id="ARBA00023242"/>
    </source>
</evidence>
<evidence type="ECO:0000256" key="4">
    <source>
        <dbReference type="SAM" id="MobiDB-lite"/>
    </source>
</evidence>
<dbReference type="InterPro" id="IPR042460">
    <property type="entry name" value="DCN1-like_PONY"/>
</dbReference>
<dbReference type="Pfam" id="PF03715">
    <property type="entry name" value="Noc2"/>
    <property type="match status" value="1"/>
</dbReference>
<dbReference type="AlphaFoldDB" id="A0A9N6WPU9"/>
<dbReference type="GO" id="GO:0042393">
    <property type="term" value="F:histone binding"/>
    <property type="evidence" value="ECO:0007669"/>
    <property type="project" value="TreeGrafter"/>
</dbReference>
<feature type="region of interest" description="Disordered" evidence="4">
    <location>
        <begin position="330"/>
        <end position="417"/>
    </location>
</feature>
<dbReference type="GO" id="GO:0003714">
    <property type="term" value="F:transcription corepressor activity"/>
    <property type="evidence" value="ECO:0007669"/>
    <property type="project" value="TreeGrafter"/>
</dbReference>
<sequence>MGNCCPCVKSESITRSSVAPGNYSLSTGKPEESDAHHQTRIECEELEDSSFIIGSDHFVNGSGLDVRDSKGIEIHRPFYVLIPPLAGRGDLKRTNNNTISTLSNSMGNSGSVVEVSESNLLTFYENYYEASENAVGEEGILRLCADMDLPADDFRILIFAWKCDAEQMGRLSKQEFFKGCRLLGTDSAWNLKSSLENAVKEVEDSQVFSEVYRFAFRFALDVECGQRSLPVEVAISMWKLVFTHQSVPLLERWIQFLEQNPSPVRAIPSPKRVTHLKVAMKKPMKMKKKPQPVKAVKVVKKAVTKEVASVSNEKDSKKKLAALSLDEFINSDSENDSQSEADSLDEENGNFDEQIGDEELGDDEDGFGEEDGSDEDQDGDSDEDQDGESDEDQDGDSNEGESDSENGKQSEAKKHKETLKKMQDIDPEFYNFLQETNSKGLLDFDTSDSEDERGGDVHEIPMADELEVASDESDFEDKESSTKRQKNVVTQAMVDQWQEELQNPKCIKTIATVVSAFRSAVQSVTEENVQSKFKVQGSGAFNAVVRLCIIDLTPAVKRFLKSPPEEKLQVERCKSWVKVRLHVKVYLADIIRLMGSLTDSNLLSVILKHIHNLIPFYVAFIKLSRVLCKKLVTVWCSGDDTIRVLAFLSILRLARTVPNQLLEPIIKAMYLSYARNCKFTSPSTWPVINFMRRSLVEILALQESLSYRHAFLYIRQLAIHLRNAITIKKKDSITTVYNWQFVHCLHLWSALLGSLPNSTILRPLLYPLVQIAMGTINLVATGKYYPLRFHVVSIMNQLSAGSGVYIPQLPFLLEIMQNYKFEKKASKVSMKPLDLSCVLRVSQSQLGESGFRDAIIELLYDKILETLECQSHCTAFPEMALPAILQLKAFIKNCPLANFSKKMKQLMDKIQETVKYVEKQRNGVHFELADTKAVLALENQMKQNGTPLSTYYASWKKIKDREMAVKIARKPQSEKGDDGIPLFTKLTNKSKEMGGDDDADEINELFPSDVSDDEDDEDRFLLKEERGTKRKADDDVKETKKAKVKEPEVKTTQKKKKVDTEVKKTRADVELKETAADVEDGEFADEVHDFNMSDDDDVDGGESGHEDVEGGEPDYEDAGESGDEDVNGESDHE</sequence>
<accession>A0A9N6WPU9</accession>
<dbReference type="InterPro" id="IPR005176">
    <property type="entry name" value="PONY_dom"/>
</dbReference>
<dbReference type="GO" id="GO:0042273">
    <property type="term" value="P:ribosomal large subunit biogenesis"/>
    <property type="evidence" value="ECO:0007669"/>
    <property type="project" value="TreeGrafter"/>
</dbReference>
<protein>
    <submittedName>
        <fullName evidence="6">EOG090X02MG</fullName>
    </submittedName>
</protein>
<dbReference type="GO" id="GO:0030691">
    <property type="term" value="C:Noc2p-Noc3p complex"/>
    <property type="evidence" value="ECO:0007669"/>
    <property type="project" value="TreeGrafter"/>
</dbReference>
<dbReference type="SUPFAM" id="SSF48371">
    <property type="entry name" value="ARM repeat"/>
    <property type="match status" value="1"/>
</dbReference>
<evidence type="ECO:0000313" key="6">
    <source>
        <dbReference type="EMBL" id="CAG4642366.1"/>
    </source>
</evidence>
<dbReference type="GO" id="GO:0005654">
    <property type="term" value="C:nucleoplasm"/>
    <property type="evidence" value="ECO:0007669"/>
    <property type="project" value="TreeGrafter"/>
</dbReference>
<proteinExistence type="inferred from homology"/>
<dbReference type="GO" id="GO:0000122">
    <property type="term" value="P:negative regulation of transcription by RNA polymerase II"/>
    <property type="evidence" value="ECO:0007669"/>
    <property type="project" value="TreeGrafter"/>
</dbReference>
<dbReference type="PANTHER" id="PTHR12687:SF4">
    <property type="entry name" value="NUCLEOLAR COMPLEX PROTEIN 2 HOMOLOG"/>
    <property type="match status" value="1"/>
</dbReference>
<keyword evidence="3" id="KW-0539">Nucleus</keyword>
<dbReference type="InterPro" id="IPR016024">
    <property type="entry name" value="ARM-type_fold"/>
</dbReference>
<organism evidence="6">
    <name type="scientific">Evadne anonyx</name>
    <dbReference type="NCBI Taxonomy" id="141404"/>
    <lineage>
        <taxon>Eukaryota</taxon>
        <taxon>Metazoa</taxon>
        <taxon>Ecdysozoa</taxon>
        <taxon>Arthropoda</taxon>
        <taxon>Crustacea</taxon>
        <taxon>Branchiopoda</taxon>
        <taxon>Diplostraca</taxon>
        <taxon>Cladocera</taxon>
        <taxon>Onychopoda</taxon>
        <taxon>Podonidae</taxon>
        <taxon>Evadne</taxon>
    </lineage>
</organism>
<dbReference type="InterPro" id="IPR005343">
    <property type="entry name" value="Noc2"/>
</dbReference>
<dbReference type="Gene3D" id="1.10.238.200">
    <property type="entry name" value="Cullin, PONY binding domain"/>
    <property type="match status" value="1"/>
</dbReference>
<dbReference type="GO" id="GO:0005730">
    <property type="term" value="C:nucleolus"/>
    <property type="evidence" value="ECO:0007669"/>
    <property type="project" value="TreeGrafter"/>
</dbReference>
<feature type="region of interest" description="Disordered" evidence="4">
    <location>
        <begin position="988"/>
        <end position="1133"/>
    </location>
</feature>
<dbReference type="PANTHER" id="PTHR12687">
    <property type="entry name" value="NUCLEOLAR COMPLEX 2 AND RAD4-RELATED"/>
    <property type="match status" value="1"/>
</dbReference>
<comment type="similarity">
    <text evidence="2">Belongs to the NOC2 family.</text>
</comment>
<feature type="compositionally biased region" description="Acidic residues" evidence="4">
    <location>
        <begin position="1109"/>
        <end position="1133"/>
    </location>
</feature>
<evidence type="ECO:0000259" key="5">
    <source>
        <dbReference type="PROSITE" id="PS51229"/>
    </source>
</evidence>
<gene>
    <name evidence="6" type="primary">EOG090X02MG</name>
</gene>
<comment type="subcellular location">
    <subcellularLocation>
        <location evidence="1">Nucleus</location>
    </subcellularLocation>
</comment>
<feature type="compositionally biased region" description="Basic and acidic residues" evidence="4">
    <location>
        <begin position="1019"/>
        <end position="1051"/>
    </location>
</feature>
<dbReference type="PROSITE" id="PS51229">
    <property type="entry name" value="DCUN1"/>
    <property type="match status" value="1"/>
</dbReference>
<dbReference type="Gene3D" id="1.10.238.10">
    <property type="entry name" value="EF-hand"/>
    <property type="match status" value="1"/>
</dbReference>
<feature type="compositionally biased region" description="Acidic residues" evidence="4">
    <location>
        <begin position="333"/>
        <end position="404"/>
    </location>
</feature>
<evidence type="ECO:0000256" key="1">
    <source>
        <dbReference type="ARBA" id="ARBA00004123"/>
    </source>
</evidence>
<feature type="domain" description="DCUN1" evidence="5">
    <location>
        <begin position="115"/>
        <end position="333"/>
    </location>
</feature>
<feature type="region of interest" description="Disordered" evidence="4">
    <location>
        <begin position="465"/>
        <end position="486"/>
    </location>
</feature>
<evidence type="ECO:0000256" key="2">
    <source>
        <dbReference type="ARBA" id="ARBA00005907"/>
    </source>
</evidence>
<feature type="compositionally biased region" description="Acidic residues" evidence="4">
    <location>
        <begin position="465"/>
        <end position="477"/>
    </location>
</feature>
<dbReference type="Pfam" id="PF03556">
    <property type="entry name" value="Cullin_binding"/>
    <property type="match status" value="1"/>
</dbReference>
<reference evidence="6" key="1">
    <citation type="submission" date="2021-04" db="EMBL/GenBank/DDBJ databases">
        <authorList>
            <person name="Cornetti L."/>
        </authorList>
    </citation>
    <scope>NUCLEOTIDE SEQUENCE</scope>
</reference>
<dbReference type="GO" id="GO:0030690">
    <property type="term" value="C:Noc1p-Noc2p complex"/>
    <property type="evidence" value="ECO:0007669"/>
    <property type="project" value="TreeGrafter"/>
</dbReference>
<feature type="compositionally biased region" description="Basic and acidic residues" evidence="4">
    <location>
        <begin position="405"/>
        <end position="417"/>
    </location>
</feature>
<dbReference type="EMBL" id="OC985711">
    <property type="protein sequence ID" value="CAG4642366.1"/>
    <property type="molecule type" value="Genomic_DNA"/>
</dbReference>
<feature type="compositionally biased region" description="Basic and acidic residues" evidence="4">
    <location>
        <begin position="1058"/>
        <end position="1075"/>
    </location>
</feature>